<evidence type="ECO:0000313" key="4">
    <source>
        <dbReference type="EMBL" id="AEG43309.1"/>
    </source>
</evidence>
<dbReference type="GO" id="GO:0016301">
    <property type="term" value="F:kinase activity"/>
    <property type="evidence" value="ECO:0007669"/>
    <property type="project" value="UniProtKB-KW"/>
</dbReference>
<dbReference type="InterPro" id="IPR029056">
    <property type="entry name" value="Ribokinase-like"/>
</dbReference>
<dbReference type="Proteomes" id="UP000009236">
    <property type="component" value="Chromosome"/>
</dbReference>
<evidence type="ECO:0000313" key="5">
    <source>
        <dbReference type="Proteomes" id="UP000009236"/>
    </source>
</evidence>
<accession>F6FUP8</accession>
<dbReference type="InterPro" id="IPR011611">
    <property type="entry name" value="PfkB_dom"/>
</dbReference>
<dbReference type="AlphaFoldDB" id="F6FUP8"/>
<evidence type="ECO:0000256" key="1">
    <source>
        <dbReference type="ARBA" id="ARBA00022679"/>
    </source>
</evidence>
<organism evidence="5">
    <name type="scientific">Isoptericola variabilis (strain 225)</name>
    <dbReference type="NCBI Taxonomy" id="743718"/>
    <lineage>
        <taxon>Bacteria</taxon>
        <taxon>Bacillati</taxon>
        <taxon>Actinomycetota</taxon>
        <taxon>Actinomycetes</taxon>
        <taxon>Micrococcales</taxon>
        <taxon>Promicromonosporaceae</taxon>
        <taxon>Isoptericola</taxon>
    </lineage>
</organism>
<sequence length="294" mass="29239">MGVCWFVGLTTLDVVHRSPVRPGPNQKVTATRQDVAAGGPAANAAVTAAALGARALLVTALGAGPVATAARADLEAHGVEVHDVVAPGQDFPLAVSAVLVDDGTGDRSVVSADAALATAPAPPSGLLAGLPAPDVVLLDGHHPAVARAVVGHLDALEPRPRVVLDAGRWRPLFAELLPVADVAALSADFTVPDEVVPGHGGAAAAARALGARAVVVTHGPDPVEWTEGGASGAVDVPRVEARDTLGAGDAFHGALAAALAAGTPLPEACDRAARVASTRVAHVGPRGWLAEVRP</sequence>
<evidence type="ECO:0000259" key="3">
    <source>
        <dbReference type="Pfam" id="PF00294"/>
    </source>
</evidence>
<dbReference type="PANTHER" id="PTHR42774">
    <property type="entry name" value="PHOSPHOTRANSFERASE SYSTEM TRANSPORT PROTEIN"/>
    <property type="match status" value="1"/>
</dbReference>
<dbReference type="SUPFAM" id="SSF53613">
    <property type="entry name" value="Ribokinase-like"/>
    <property type="match status" value="1"/>
</dbReference>
<feature type="domain" description="Carbohydrate kinase PfkB" evidence="3">
    <location>
        <begin position="6"/>
        <end position="286"/>
    </location>
</feature>
<dbReference type="EMBL" id="CP002810">
    <property type="protein sequence ID" value="AEG43309.1"/>
    <property type="molecule type" value="Genomic_DNA"/>
</dbReference>
<dbReference type="PANTHER" id="PTHR42774:SF3">
    <property type="entry name" value="KETOHEXOKINASE"/>
    <property type="match status" value="1"/>
</dbReference>
<dbReference type="PROSITE" id="PS00584">
    <property type="entry name" value="PFKB_KINASES_2"/>
    <property type="match status" value="1"/>
</dbReference>
<dbReference type="InterPro" id="IPR052562">
    <property type="entry name" value="Ketohexokinase-related"/>
</dbReference>
<protein>
    <submittedName>
        <fullName evidence="4">PfkB domain protein</fullName>
    </submittedName>
</protein>
<keyword evidence="5" id="KW-1185">Reference proteome</keyword>
<dbReference type="RefSeq" id="WP_013837704.1">
    <property type="nucleotide sequence ID" value="NC_015588.1"/>
</dbReference>
<dbReference type="Gene3D" id="3.40.1190.20">
    <property type="match status" value="1"/>
</dbReference>
<reference evidence="4 5" key="1">
    <citation type="submission" date="2011-05" db="EMBL/GenBank/DDBJ databases">
        <title>Complete sequence of Isoptericola variabilis 225.</title>
        <authorList>
            <consortium name="US DOE Joint Genome Institute"/>
            <person name="Lucas S."/>
            <person name="Han J."/>
            <person name="Lapidus A."/>
            <person name="Cheng J.-F."/>
            <person name="Goodwin L."/>
            <person name="Pitluck S."/>
            <person name="Peters L."/>
            <person name="Mikhailova N."/>
            <person name="Zeytun A."/>
            <person name="Han C."/>
            <person name="Tapia R."/>
            <person name="Land M."/>
            <person name="Hauser L."/>
            <person name="Kyrpides N."/>
            <person name="Ivanova N."/>
            <person name="Pagani I."/>
            <person name="Siebers A."/>
            <person name="Allgaier M."/>
            <person name="Thelen M."/>
            <person name="Hugenholtz P."/>
            <person name="Gladden J."/>
            <person name="Woyke T."/>
        </authorList>
    </citation>
    <scope>NUCLEOTIDE SEQUENCE [LARGE SCALE GENOMIC DNA]</scope>
    <source>
        <strain evidence="5">225</strain>
    </source>
</reference>
<dbReference type="STRING" id="743718.Isova_0512"/>
<dbReference type="Pfam" id="PF00294">
    <property type="entry name" value="PfkB"/>
    <property type="match status" value="1"/>
</dbReference>
<keyword evidence="1" id="KW-0808">Transferase</keyword>
<keyword evidence="2" id="KW-0418">Kinase</keyword>
<dbReference type="KEGG" id="iva:Isova_0512"/>
<dbReference type="HOGENOM" id="CLU_027634_10_2_11"/>
<gene>
    <name evidence="4" type="ordered locus">Isova_0512</name>
</gene>
<dbReference type="eggNOG" id="COG0524">
    <property type="taxonomic scope" value="Bacteria"/>
</dbReference>
<name>F6FUP8_ISOV2</name>
<proteinExistence type="predicted"/>
<dbReference type="InterPro" id="IPR002173">
    <property type="entry name" value="Carboh/pur_kinase_PfkB_CS"/>
</dbReference>
<evidence type="ECO:0000256" key="2">
    <source>
        <dbReference type="ARBA" id="ARBA00022777"/>
    </source>
</evidence>